<protein>
    <submittedName>
        <fullName evidence="6">Disease resistance protein</fullName>
    </submittedName>
</protein>
<evidence type="ECO:0000256" key="1">
    <source>
        <dbReference type="ARBA" id="ARBA00022737"/>
    </source>
</evidence>
<evidence type="ECO:0000256" key="3">
    <source>
        <dbReference type="ARBA" id="ARBA00022821"/>
    </source>
</evidence>
<feature type="domain" description="NB-ARC" evidence="4">
    <location>
        <begin position="142"/>
        <end position="199"/>
    </location>
</feature>
<proteinExistence type="predicted"/>
<evidence type="ECO:0000259" key="4">
    <source>
        <dbReference type="Pfam" id="PF00931"/>
    </source>
</evidence>
<gene>
    <name evidence="6" type="ORF">A2U01_0000465</name>
</gene>
<dbReference type="Gene3D" id="3.40.50.300">
    <property type="entry name" value="P-loop containing nucleotide triphosphate hydrolases"/>
    <property type="match status" value="1"/>
</dbReference>
<evidence type="ECO:0000256" key="2">
    <source>
        <dbReference type="ARBA" id="ARBA00022741"/>
    </source>
</evidence>
<sequence>MVHIQGIKNTLSIVRAVPLDAGEQRDQKHMLCEWLRGIHNICYDAEDMLDGFELQNKKKQVVEASGSTWMKVRHYFSSSNPLAFRFKMACQIKEIRDRLNKVAADGTEFGLVIMDVEPRLAVQRREFNHFHVDALSVIGRENDKEAIIKLSMESNPRGDGDKCLCVIPIVGIGGLGNTTLVKLVFNDKRIDEVFPSKIWGCL</sequence>
<evidence type="ECO:0000313" key="7">
    <source>
        <dbReference type="Proteomes" id="UP000265520"/>
    </source>
</evidence>
<feature type="domain" description="Disease resistance N-terminal" evidence="5">
    <location>
        <begin position="4"/>
        <end position="67"/>
    </location>
</feature>
<dbReference type="InterPro" id="IPR002182">
    <property type="entry name" value="NB-ARC"/>
</dbReference>
<dbReference type="InterPro" id="IPR041118">
    <property type="entry name" value="Rx_N"/>
</dbReference>
<accession>A0A392LXL9</accession>
<dbReference type="AlphaFoldDB" id="A0A392LXL9"/>
<keyword evidence="7" id="KW-1185">Reference proteome</keyword>
<organism evidence="6 7">
    <name type="scientific">Trifolium medium</name>
    <dbReference type="NCBI Taxonomy" id="97028"/>
    <lineage>
        <taxon>Eukaryota</taxon>
        <taxon>Viridiplantae</taxon>
        <taxon>Streptophyta</taxon>
        <taxon>Embryophyta</taxon>
        <taxon>Tracheophyta</taxon>
        <taxon>Spermatophyta</taxon>
        <taxon>Magnoliopsida</taxon>
        <taxon>eudicotyledons</taxon>
        <taxon>Gunneridae</taxon>
        <taxon>Pentapetalae</taxon>
        <taxon>rosids</taxon>
        <taxon>fabids</taxon>
        <taxon>Fabales</taxon>
        <taxon>Fabaceae</taxon>
        <taxon>Papilionoideae</taxon>
        <taxon>50 kb inversion clade</taxon>
        <taxon>NPAAA clade</taxon>
        <taxon>Hologalegina</taxon>
        <taxon>IRL clade</taxon>
        <taxon>Trifolieae</taxon>
        <taxon>Trifolium</taxon>
    </lineage>
</organism>
<dbReference type="Pfam" id="PF18052">
    <property type="entry name" value="Rx_N"/>
    <property type="match status" value="1"/>
</dbReference>
<dbReference type="Gene3D" id="1.20.5.4130">
    <property type="match status" value="1"/>
</dbReference>
<dbReference type="SUPFAM" id="SSF52540">
    <property type="entry name" value="P-loop containing nucleoside triphosphate hydrolases"/>
    <property type="match status" value="1"/>
</dbReference>
<evidence type="ECO:0000259" key="5">
    <source>
        <dbReference type="Pfam" id="PF18052"/>
    </source>
</evidence>
<dbReference type="GO" id="GO:0000166">
    <property type="term" value="F:nucleotide binding"/>
    <property type="evidence" value="ECO:0007669"/>
    <property type="project" value="UniProtKB-KW"/>
</dbReference>
<dbReference type="GO" id="GO:0006952">
    <property type="term" value="P:defense response"/>
    <property type="evidence" value="ECO:0007669"/>
    <property type="project" value="UniProtKB-KW"/>
</dbReference>
<dbReference type="Pfam" id="PF00931">
    <property type="entry name" value="NB-ARC"/>
    <property type="match status" value="1"/>
</dbReference>
<dbReference type="PANTHER" id="PTHR19338">
    <property type="entry name" value="TRANSLOCASE OF INNER MITOCHONDRIAL MEMBRANE 13 HOMOLOG"/>
    <property type="match status" value="1"/>
</dbReference>
<dbReference type="EMBL" id="LXQA010000304">
    <property type="protein sequence ID" value="MCH79711.1"/>
    <property type="molecule type" value="Genomic_DNA"/>
</dbReference>
<keyword evidence="2" id="KW-0547">Nucleotide-binding</keyword>
<name>A0A392LXL9_9FABA</name>
<reference evidence="6 7" key="1">
    <citation type="journal article" date="2018" name="Front. Plant Sci.">
        <title>Red Clover (Trifolium pratense) and Zigzag Clover (T. medium) - A Picture of Genomic Similarities and Differences.</title>
        <authorList>
            <person name="Dluhosova J."/>
            <person name="Istvanek J."/>
            <person name="Nedelnik J."/>
            <person name="Repkova J."/>
        </authorList>
    </citation>
    <scope>NUCLEOTIDE SEQUENCE [LARGE SCALE GENOMIC DNA]</scope>
    <source>
        <strain evidence="7">cv. 10/8</strain>
        <tissue evidence="6">Leaf</tissue>
    </source>
</reference>
<keyword evidence="3" id="KW-0611">Plant defense</keyword>
<keyword evidence="1" id="KW-0677">Repeat</keyword>
<evidence type="ECO:0000313" key="6">
    <source>
        <dbReference type="EMBL" id="MCH79711.1"/>
    </source>
</evidence>
<dbReference type="PANTHER" id="PTHR19338:SF73">
    <property type="entry name" value="DISEASE RESISTANCE PROTEIN RGA2-LIKE"/>
    <property type="match status" value="1"/>
</dbReference>
<dbReference type="Proteomes" id="UP000265520">
    <property type="component" value="Unassembled WGS sequence"/>
</dbReference>
<dbReference type="InterPro" id="IPR027417">
    <property type="entry name" value="P-loop_NTPase"/>
</dbReference>
<comment type="caution">
    <text evidence="6">The sequence shown here is derived from an EMBL/GenBank/DDBJ whole genome shotgun (WGS) entry which is preliminary data.</text>
</comment>